<feature type="region of interest" description="Disordered" evidence="1">
    <location>
        <begin position="525"/>
        <end position="688"/>
    </location>
</feature>
<feature type="region of interest" description="Disordered" evidence="1">
    <location>
        <begin position="379"/>
        <end position="429"/>
    </location>
</feature>
<sequence>MKALNTRQRANTTGDALPPRPRLNNPDAFPQSGLRNDGHTSTSNTVSKQNNTVNTHAGPQRAPWNVPHAPAFDFQLSTAPEAAQVHSLQSQENISSDDSTTMIGVAVGSPTMHRTAEYVHVRSHAVSPAAIDFDSMGVAGFAESEISGTKPSKWKKISDFFKAKNSLQQQQQLEHHSDQVRLHHRPATSHECRTSLADSHSAQNREASSSEAHTPWDDHEFEHRMGKTSRKSAKDISRSPMGKEPRKLVKYVEPPKPNKSAPHRDKPIAKLSQSEEVFQPSEPEHFSRSLLNVEIPEVRLERYSVMFGSVLGKPPSTTLLARRSKTLDMLKTHYEEEELGHTEIPLTRRATSPALAKSPTFTLFPAAPTSKPTKALHNTNFPRPNVSLQLSNTTISQSPDRELNEKPMPAKDSTLPQTGTSSMATSSSSRSQWVLEGASYLSMASTSSSSYDISLSSDEDEVVPFTYKKPEPISTDEPMWEILNPSVKAVPPSTKFKSPLQPQRLRTIRSEESFAAITEQAYAPSARMTKEETSVYPKKPHPKPEARVEAPYTEFMTPIQPRSLHITRPEEPFASAPQGPHDVSLKLMASKELQLPPTKSQSESESNSESKPNKPIPPHPIIDIEQWLPQLRPPPPQRKPPPTPPSPSPTIALPPVPVQPPHVQARIRPKPKSRPPPSTKNNTNRQAMKTIEVSVARSVSVTKQPKQVIVPMSAMRSDSLHRSDGRFGDKRSATPTLISASRGHEREKSQEVPIEVAEPVSYRAGAC</sequence>
<feature type="compositionally biased region" description="Polar residues" evidence="1">
    <location>
        <begin position="196"/>
        <end position="212"/>
    </location>
</feature>
<dbReference type="OrthoDB" id="5404004at2759"/>
<feature type="region of interest" description="Disordered" evidence="1">
    <location>
        <begin position="1"/>
        <end position="64"/>
    </location>
</feature>
<dbReference type="AlphaFoldDB" id="A0A1J9QWG1"/>
<feature type="region of interest" description="Disordered" evidence="1">
    <location>
        <begin position="167"/>
        <end position="266"/>
    </location>
</feature>
<feature type="compositionally biased region" description="Pro residues" evidence="1">
    <location>
        <begin position="631"/>
        <end position="660"/>
    </location>
</feature>
<dbReference type="EMBL" id="LGTZ01002009">
    <property type="protein sequence ID" value="OJD20196.1"/>
    <property type="molecule type" value="Genomic_DNA"/>
</dbReference>
<reference evidence="2 3" key="1">
    <citation type="submission" date="2015-08" db="EMBL/GenBank/DDBJ databases">
        <title>Emmonsia species relationships and genome sequence.</title>
        <authorList>
            <person name="Cuomo C.A."/>
            <person name="Schwartz I.S."/>
            <person name="Kenyon C."/>
            <person name="De Hoog G.S."/>
            <person name="Govender N.P."/>
            <person name="Botha A."/>
            <person name="Moreno L."/>
            <person name="De Vries M."/>
            <person name="Munoz J.F."/>
            <person name="Stielow J.B."/>
        </authorList>
    </citation>
    <scope>NUCLEOTIDE SEQUENCE [LARGE SCALE GENOMIC DNA]</scope>
    <source>
        <strain evidence="2 3">EI222</strain>
    </source>
</reference>
<evidence type="ECO:0000313" key="2">
    <source>
        <dbReference type="EMBL" id="OJD20196.1"/>
    </source>
</evidence>
<feature type="compositionally biased region" description="Basic and acidic residues" evidence="1">
    <location>
        <begin position="232"/>
        <end position="247"/>
    </location>
</feature>
<keyword evidence="3" id="KW-1185">Reference proteome</keyword>
<feature type="compositionally biased region" description="Low complexity" evidence="1">
    <location>
        <begin position="599"/>
        <end position="610"/>
    </location>
</feature>
<dbReference type="VEuPathDB" id="FungiDB:ACJ73_08471"/>
<proteinExistence type="predicted"/>
<name>A0A1J9QWG1_9EURO</name>
<evidence type="ECO:0000256" key="1">
    <source>
        <dbReference type="SAM" id="MobiDB-lite"/>
    </source>
</evidence>
<feature type="compositionally biased region" description="Basic and acidic residues" evidence="1">
    <location>
        <begin position="214"/>
        <end position="225"/>
    </location>
</feature>
<dbReference type="Proteomes" id="UP000242791">
    <property type="component" value="Unassembled WGS sequence"/>
</dbReference>
<feature type="compositionally biased region" description="Polar residues" evidence="1">
    <location>
        <begin position="39"/>
        <end position="57"/>
    </location>
</feature>
<feature type="compositionally biased region" description="Low complexity" evidence="1">
    <location>
        <begin position="418"/>
        <end position="429"/>
    </location>
</feature>
<feature type="compositionally biased region" description="Basic and acidic residues" evidence="1">
    <location>
        <begin position="399"/>
        <end position="409"/>
    </location>
</feature>
<dbReference type="STRING" id="1658174.A0A1J9QWG1"/>
<protein>
    <submittedName>
        <fullName evidence="2">Uncharacterized protein</fullName>
    </submittedName>
</protein>
<feature type="compositionally biased region" description="Polar residues" evidence="1">
    <location>
        <begin position="1"/>
        <end position="14"/>
    </location>
</feature>
<feature type="region of interest" description="Disordered" evidence="1">
    <location>
        <begin position="711"/>
        <end position="753"/>
    </location>
</feature>
<feature type="compositionally biased region" description="Basic and acidic residues" evidence="1">
    <location>
        <begin position="718"/>
        <end position="732"/>
    </location>
</feature>
<comment type="caution">
    <text evidence="2">The sequence shown here is derived from an EMBL/GenBank/DDBJ whole genome shotgun (WGS) entry which is preliminary data.</text>
</comment>
<gene>
    <name evidence="2" type="ORF">ACJ73_08471</name>
</gene>
<evidence type="ECO:0000313" key="3">
    <source>
        <dbReference type="Proteomes" id="UP000242791"/>
    </source>
</evidence>
<organism evidence="2 3">
    <name type="scientific">Blastomyces percursus</name>
    <dbReference type="NCBI Taxonomy" id="1658174"/>
    <lineage>
        <taxon>Eukaryota</taxon>
        <taxon>Fungi</taxon>
        <taxon>Dikarya</taxon>
        <taxon>Ascomycota</taxon>
        <taxon>Pezizomycotina</taxon>
        <taxon>Eurotiomycetes</taxon>
        <taxon>Eurotiomycetidae</taxon>
        <taxon>Onygenales</taxon>
        <taxon>Ajellomycetaceae</taxon>
        <taxon>Blastomyces</taxon>
    </lineage>
</organism>
<feature type="compositionally biased region" description="Polar residues" evidence="1">
    <location>
        <begin position="379"/>
        <end position="398"/>
    </location>
</feature>
<accession>A0A1J9QWG1</accession>